<dbReference type="GeneID" id="89931236"/>
<reference evidence="9 10" key="1">
    <citation type="submission" date="2023-08" db="EMBL/GenBank/DDBJ databases">
        <title>Black Yeasts Isolated from many extreme environments.</title>
        <authorList>
            <person name="Coleine C."/>
            <person name="Stajich J.E."/>
            <person name="Selbmann L."/>
        </authorList>
    </citation>
    <scope>NUCLEOTIDE SEQUENCE [LARGE SCALE GENOMIC DNA]</scope>
    <source>
        <strain evidence="9 10">CCFEE 5935</strain>
    </source>
</reference>
<dbReference type="Proteomes" id="UP001337655">
    <property type="component" value="Unassembled WGS sequence"/>
</dbReference>
<evidence type="ECO:0000256" key="6">
    <source>
        <dbReference type="SAM" id="MobiDB-lite"/>
    </source>
</evidence>
<dbReference type="AlphaFoldDB" id="A0AAV9NZT2"/>
<evidence type="ECO:0000313" key="9">
    <source>
        <dbReference type="EMBL" id="KAK5164212.1"/>
    </source>
</evidence>
<feature type="domain" description="Rhodopsin" evidence="8">
    <location>
        <begin position="2"/>
        <end position="87"/>
    </location>
</feature>
<dbReference type="PANTHER" id="PTHR33048:SF155">
    <property type="entry name" value="INTEGRAL MEMBRANE PROTEIN"/>
    <property type="match status" value="1"/>
</dbReference>
<dbReference type="RefSeq" id="XP_064654505.1">
    <property type="nucleotide sequence ID" value="XM_064807132.1"/>
</dbReference>
<keyword evidence="10" id="KW-1185">Reference proteome</keyword>
<proteinExistence type="inferred from homology"/>
<comment type="caution">
    <text evidence="9">The sequence shown here is derived from an EMBL/GenBank/DDBJ whole genome shotgun (WGS) entry which is preliminary data.</text>
</comment>
<dbReference type="EMBL" id="JAVRRT010000020">
    <property type="protein sequence ID" value="KAK5164212.1"/>
    <property type="molecule type" value="Genomic_DNA"/>
</dbReference>
<evidence type="ECO:0000256" key="3">
    <source>
        <dbReference type="ARBA" id="ARBA00022989"/>
    </source>
</evidence>
<comment type="similarity">
    <text evidence="5">Belongs to the SAT4 family.</text>
</comment>
<sequence length="198" mass="21510">MDLYLAVYPAIVLAKLQMNIKKKLALCGALGIGCVGCVVAAYKCTRLPGLATSDFSWNTSQLVIWTSVEGSTIIIASCIPIMQPLLKAISTHCLSTGGRNYQDGHLYAIHGADTPGVQLSSEMGKPSKWRSRARVSARHTTEVDSQESILRDEQLPVQAPRHSGKRLSRGWIERTDEVTVTSSWGDGGPGRDTKMPWG</sequence>
<evidence type="ECO:0000259" key="8">
    <source>
        <dbReference type="Pfam" id="PF20684"/>
    </source>
</evidence>
<evidence type="ECO:0000256" key="7">
    <source>
        <dbReference type="SAM" id="Phobius"/>
    </source>
</evidence>
<evidence type="ECO:0000313" key="10">
    <source>
        <dbReference type="Proteomes" id="UP001337655"/>
    </source>
</evidence>
<feature type="transmembrane region" description="Helical" evidence="7">
    <location>
        <begin position="24"/>
        <end position="42"/>
    </location>
</feature>
<keyword evidence="2 7" id="KW-0812">Transmembrane</keyword>
<feature type="region of interest" description="Disordered" evidence="6">
    <location>
        <begin position="119"/>
        <end position="138"/>
    </location>
</feature>
<keyword evidence="4 7" id="KW-0472">Membrane</keyword>
<gene>
    <name evidence="9" type="ORF">LTR77_009906</name>
</gene>
<dbReference type="Pfam" id="PF20684">
    <property type="entry name" value="Fung_rhodopsin"/>
    <property type="match status" value="1"/>
</dbReference>
<dbReference type="GO" id="GO:0016020">
    <property type="term" value="C:membrane"/>
    <property type="evidence" value="ECO:0007669"/>
    <property type="project" value="UniProtKB-SubCell"/>
</dbReference>
<dbReference type="InterPro" id="IPR049326">
    <property type="entry name" value="Rhodopsin_dom_fungi"/>
</dbReference>
<name>A0AAV9NZT2_9PEZI</name>
<evidence type="ECO:0000256" key="5">
    <source>
        <dbReference type="ARBA" id="ARBA00038359"/>
    </source>
</evidence>
<evidence type="ECO:0000256" key="2">
    <source>
        <dbReference type="ARBA" id="ARBA00022692"/>
    </source>
</evidence>
<accession>A0AAV9NZT2</accession>
<comment type="subcellular location">
    <subcellularLocation>
        <location evidence="1">Membrane</location>
        <topology evidence="1">Multi-pass membrane protein</topology>
    </subcellularLocation>
</comment>
<evidence type="ECO:0000256" key="1">
    <source>
        <dbReference type="ARBA" id="ARBA00004141"/>
    </source>
</evidence>
<organism evidence="9 10">
    <name type="scientific">Saxophila tyrrhenica</name>
    <dbReference type="NCBI Taxonomy" id="1690608"/>
    <lineage>
        <taxon>Eukaryota</taxon>
        <taxon>Fungi</taxon>
        <taxon>Dikarya</taxon>
        <taxon>Ascomycota</taxon>
        <taxon>Pezizomycotina</taxon>
        <taxon>Dothideomycetes</taxon>
        <taxon>Dothideomycetidae</taxon>
        <taxon>Mycosphaerellales</taxon>
        <taxon>Extremaceae</taxon>
        <taxon>Saxophila</taxon>
    </lineage>
</organism>
<dbReference type="PANTHER" id="PTHR33048">
    <property type="entry name" value="PTH11-LIKE INTEGRAL MEMBRANE PROTEIN (AFU_ORTHOLOGUE AFUA_5G11245)"/>
    <property type="match status" value="1"/>
</dbReference>
<dbReference type="InterPro" id="IPR052337">
    <property type="entry name" value="SAT4-like"/>
</dbReference>
<keyword evidence="3 7" id="KW-1133">Transmembrane helix</keyword>
<feature type="compositionally biased region" description="Basic residues" evidence="6">
    <location>
        <begin position="127"/>
        <end position="137"/>
    </location>
</feature>
<evidence type="ECO:0000256" key="4">
    <source>
        <dbReference type="ARBA" id="ARBA00023136"/>
    </source>
</evidence>
<protein>
    <recommendedName>
        <fullName evidence="8">Rhodopsin domain-containing protein</fullName>
    </recommendedName>
</protein>